<dbReference type="EMBL" id="LYVF01000166">
    <property type="protein sequence ID" value="OAT81213.1"/>
    <property type="molecule type" value="Genomic_DNA"/>
</dbReference>
<feature type="transmembrane region" description="Helical" evidence="6">
    <location>
        <begin position="89"/>
        <end position="115"/>
    </location>
</feature>
<feature type="transmembrane region" description="Helical" evidence="6">
    <location>
        <begin position="127"/>
        <end position="152"/>
    </location>
</feature>
<dbReference type="PANTHER" id="PTHR30250">
    <property type="entry name" value="PST FAMILY PREDICTED COLANIC ACID TRANSPORTER"/>
    <property type="match status" value="1"/>
</dbReference>
<feature type="transmembrane region" description="Helical" evidence="6">
    <location>
        <begin position="188"/>
        <end position="208"/>
    </location>
</feature>
<feature type="transmembrane region" description="Helical" evidence="6">
    <location>
        <begin position="307"/>
        <end position="328"/>
    </location>
</feature>
<evidence type="ECO:0000256" key="5">
    <source>
        <dbReference type="ARBA" id="ARBA00023136"/>
    </source>
</evidence>
<keyword evidence="5 6" id="KW-0472">Membrane</keyword>
<dbReference type="AlphaFoldDB" id="A0A1B7LDS9"/>
<comment type="subcellular location">
    <subcellularLocation>
        <location evidence="1">Cell membrane</location>
        <topology evidence="1">Multi-pass membrane protein</topology>
    </subcellularLocation>
</comment>
<evidence type="ECO:0000256" key="1">
    <source>
        <dbReference type="ARBA" id="ARBA00004651"/>
    </source>
</evidence>
<comment type="caution">
    <text evidence="7">The sequence shown here is derived from an EMBL/GenBank/DDBJ whole genome shotgun (WGS) entry which is preliminary data.</text>
</comment>
<reference evidence="7 8" key="1">
    <citation type="submission" date="2016-04" db="EMBL/GenBank/DDBJ databases">
        <authorList>
            <person name="Evans L.H."/>
            <person name="Alamgir A."/>
            <person name="Owens N."/>
            <person name="Weber N.D."/>
            <person name="Virtaneva K."/>
            <person name="Barbian K."/>
            <person name="Babar A."/>
            <person name="Rosenke K."/>
        </authorList>
    </citation>
    <scope>NUCLEOTIDE SEQUENCE [LARGE SCALE GENOMIC DNA]</scope>
    <source>
        <strain evidence="7 8">LMa1</strain>
    </source>
</reference>
<dbReference type="RefSeq" id="WP_066668926.1">
    <property type="nucleotide sequence ID" value="NZ_LYVF01000166.1"/>
</dbReference>
<dbReference type="Proteomes" id="UP000078532">
    <property type="component" value="Unassembled WGS sequence"/>
</dbReference>
<dbReference type="Pfam" id="PF01943">
    <property type="entry name" value="Polysacc_synt"/>
    <property type="match status" value="1"/>
</dbReference>
<keyword evidence="4 6" id="KW-1133">Transmembrane helix</keyword>
<feature type="transmembrane region" description="Helical" evidence="6">
    <location>
        <begin position="164"/>
        <end position="182"/>
    </location>
</feature>
<evidence type="ECO:0000313" key="8">
    <source>
        <dbReference type="Proteomes" id="UP000078532"/>
    </source>
</evidence>
<keyword evidence="8" id="KW-1185">Reference proteome</keyword>
<feature type="transmembrane region" description="Helical" evidence="6">
    <location>
        <begin position="48"/>
        <end position="68"/>
    </location>
</feature>
<evidence type="ECO:0000313" key="7">
    <source>
        <dbReference type="EMBL" id="OAT81213.1"/>
    </source>
</evidence>
<proteinExistence type="predicted"/>
<dbReference type="PANTHER" id="PTHR30250:SF27">
    <property type="entry name" value="POLYSACCHARIDE BIOSYNTHESIS PROTEIN"/>
    <property type="match status" value="1"/>
</dbReference>
<dbReference type="GO" id="GO:0005886">
    <property type="term" value="C:plasma membrane"/>
    <property type="evidence" value="ECO:0007669"/>
    <property type="project" value="UniProtKB-SubCell"/>
</dbReference>
<evidence type="ECO:0000256" key="2">
    <source>
        <dbReference type="ARBA" id="ARBA00022475"/>
    </source>
</evidence>
<keyword evidence="2" id="KW-1003">Cell membrane</keyword>
<feature type="transmembrane region" description="Helical" evidence="6">
    <location>
        <begin position="460"/>
        <end position="479"/>
    </location>
</feature>
<dbReference type="CDD" id="cd13128">
    <property type="entry name" value="MATE_Wzx_like"/>
    <property type="match status" value="1"/>
</dbReference>
<dbReference type="OrthoDB" id="103403at2"/>
<organism evidence="7 8">
    <name type="scientific">Desulfotomaculum copahuensis</name>
    <dbReference type="NCBI Taxonomy" id="1838280"/>
    <lineage>
        <taxon>Bacteria</taxon>
        <taxon>Bacillati</taxon>
        <taxon>Bacillota</taxon>
        <taxon>Clostridia</taxon>
        <taxon>Eubacteriales</taxon>
        <taxon>Desulfotomaculaceae</taxon>
        <taxon>Desulfotomaculum</taxon>
    </lineage>
</organism>
<evidence type="ECO:0000256" key="6">
    <source>
        <dbReference type="SAM" id="Phobius"/>
    </source>
</evidence>
<evidence type="ECO:0000256" key="4">
    <source>
        <dbReference type="ARBA" id="ARBA00022989"/>
    </source>
</evidence>
<dbReference type="InterPro" id="IPR050833">
    <property type="entry name" value="Poly_Biosynth_Transport"/>
</dbReference>
<feature type="transmembrane region" description="Helical" evidence="6">
    <location>
        <begin position="229"/>
        <end position="249"/>
    </location>
</feature>
<dbReference type="InterPro" id="IPR002797">
    <property type="entry name" value="Polysacc_synth"/>
</dbReference>
<feature type="transmembrane region" description="Helical" evidence="6">
    <location>
        <begin position="16"/>
        <end position="36"/>
    </location>
</feature>
<gene>
    <name evidence="7" type="ORF">A6M21_11380</name>
</gene>
<keyword evidence="3 6" id="KW-0812">Transmembrane</keyword>
<feature type="transmembrane region" description="Helical" evidence="6">
    <location>
        <begin position="348"/>
        <end position="371"/>
    </location>
</feature>
<dbReference type="STRING" id="1838280.A6M21_11380"/>
<name>A0A1B7LDS9_9FIRM</name>
<sequence length="508" mass="54473">MPDIIQEALTKTTKGTFLVLCGGACGALFAFAARMLLVRHISTSDYGLYSLALAATSILSTLALAGLPEGVPRLIAYYRNRDESRVGSLTGFAVLFSLAAGIAAAAAGIAAAGFIARHLFHDPQLAAPLRILCLSLPALNWLGIIPAVYRGFGRADVKAIFQDGLRNILYLLALAFPALLGLGFNAYLYAYPLSLIVTAAGAALFFARRPPEQTAGPIPRQYRLAAGEALGFSLPLFGTGLSFLIINWMDTLLLGYYKNAATVGLYGAAQPPASLLQFFLGAAVFIYMPVAAQLYSHSATDELRRTYALLTKWIFSATIPFLLVMLIFAEALINTLFGPAYLPAAPALRILALGMLVHTLLGPNGAALVALGRPRLSFMDDAIAAVLNLLLNLALIPRWGLTGAATASASALAVTNVLRSWQLYALIKINPFTKTLVKSAVLSLIVLSAAGLFARRINLISIAFPVILIFISPLLQIMIMKITKSIDYEERDIINLLTGRLHRNVERP</sequence>
<accession>A0A1B7LDS9</accession>
<protein>
    <submittedName>
        <fullName evidence="7">Uncharacterized protein</fullName>
    </submittedName>
</protein>
<evidence type="ECO:0000256" key="3">
    <source>
        <dbReference type="ARBA" id="ARBA00022692"/>
    </source>
</evidence>
<feature type="transmembrane region" description="Helical" evidence="6">
    <location>
        <begin position="275"/>
        <end position="295"/>
    </location>
</feature>